<name>A0AAV1WNL2_LUPLU</name>
<dbReference type="AlphaFoldDB" id="A0AAV1WNL2"/>
<dbReference type="EMBL" id="CAXHTB010000008">
    <property type="protein sequence ID" value="CAL0310863.1"/>
    <property type="molecule type" value="Genomic_DNA"/>
</dbReference>
<accession>A0AAV1WNL2</accession>
<comment type="caution">
    <text evidence="1">The sequence shown here is derived from an EMBL/GenBank/DDBJ whole genome shotgun (WGS) entry which is preliminary data.</text>
</comment>
<reference evidence="1 2" key="1">
    <citation type="submission" date="2024-03" db="EMBL/GenBank/DDBJ databases">
        <authorList>
            <person name="Martinez-Hernandez J."/>
        </authorList>
    </citation>
    <scope>NUCLEOTIDE SEQUENCE [LARGE SCALE GENOMIC DNA]</scope>
</reference>
<proteinExistence type="predicted"/>
<evidence type="ECO:0000313" key="2">
    <source>
        <dbReference type="Proteomes" id="UP001497480"/>
    </source>
</evidence>
<evidence type="ECO:0000313" key="1">
    <source>
        <dbReference type="EMBL" id="CAL0310863.1"/>
    </source>
</evidence>
<protein>
    <submittedName>
        <fullName evidence="1">Uncharacterized protein</fullName>
    </submittedName>
</protein>
<keyword evidence="2" id="KW-1185">Reference proteome</keyword>
<gene>
    <name evidence="1" type="ORF">LLUT_LOCUS11923</name>
</gene>
<organism evidence="1 2">
    <name type="scientific">Lupinus luteus</name>
    <name type="common">European yellow lupine</name>
    <dbReference type="NCBI Taxonomy" id="3873"/>
    <lineage>
        <taxon>Eukaryota</taxon>
        <taxon>Viridiplantae</taxon>
        <taxon>Streptophyta</taxon>
        <taxon>Embryophyta</taxon>
        <taxon>Tracheophyta</taxon>
        <taxon>Spermatophyta</taxon>
        <taxon>Magnoliopsida</taxon>
        <taxon>eudicotyledons</taxon>
        <taxon>Gunneridae</taxon>
        <taxon>Pentapetalae</taxon>
        <taxon>rosids</taxon>
        <taxon>fabids</taxon>
        <taxon>Fabales</taxon>
        <taxon>Fabaceae</taxon>
        <taxon>Papilionoideae</taxon>
        <taxon>50 kb inversion clade</taxon>
        <taxon>genistoids sensu lato</taxon>
        <taxon>core genistoids</taxon>
        <taxon>Genisteae</taxon>
        <taxon>Lupinus</taxon>
    </lineage>
</organism>
<sequence length="94" mass="10064">MVLFTKHESSSDDVDVMSGPSPIFATSLFRHHWHIWSTSIHGRGRALGKRRALAAKKGLVSLSALAKEADVEGRGEGFLGRGEGCLGRGECCLG</sequence>
<dbReference type="Proteomes" id="UP001497480">
    <property type="component" value="Unassembled WGS sequence"/>
</dbReference>